<evidence type="ECO:0000313" key="9">
    <source>
        <dbReference type="Proteomes" id="UP000641741"/>
    </source>
</evidence>
<dbReference type="PANTHER" id="PTHR34138">
    <property type="entry name" value="CELL SHAPE-DETERMINING PROTEIN MREC"/>
    <property type="match status" value="1"/>
</dbReference>
<proteinExistence type="inferred from homology"/>
<feature type="coiled-coil region" evidence="6">
    <location>
        <begin position="70"/>
        <end position="107"/>
    </location>
</feature>
<dbReference type="NCBIfam" id="TIGR00219">
    <property type="entry name" value="mreC"/>
    <property type="match status" value="1"/>
</dbReference>
<dbReference type="Pfam" id="PF04085">
    <property type="entry name" value="MreC"/>
    <property type="match status" value="1"/>
</dbReference>
<dbReference type="InterPro" id="IPR055342">
    <property type="entry name" value="MreC_beta-barrel_core"/>
</dbReference>
<dbReference type="InterPro" id="IPR042177">
    <property type="entry name" value="Cell/Rod_1"/>
</dbReference>
<dbReference type="RefSeq" id="WP_158577012.1">
    <property type="nucleotide sequence ID" value="NZ_JACOPK010000006.1"/>
</dbReference>
<evidence type="ECO:0000256" key="1">
    <source>
        <dbReference type="ARBA" id="ARBA00009369"/>
    </source>
</evidence>
<dbReference type="PIRSF" id="PIRSF038471">
    <property type="entry name" value="MreC"/>
    <property type="match status" value="1"/>
</dbReference>
<dbReference type="Gene3D" id="2.40.10.350">
    <property type="entry name" value="Rod shape-determining protein MreC, domain 2"/>
    <property type="match status" value="1"/>
</dbReference>
<gene>
    <name evidence="8" type="primary">mreC</name>
    <name evidence="8" type="ORF">H8S02_08120</name>
</gene>
<keyword evidence="3 5" id="KW-0133">Cell shape</keyword>
<dbReference type="Proteomes" id="UP000641741">
    <property type="component" value="Unassembled WGS sequence"/>
</dbReference>
<evidence type="ECO:0000256" key="5">
    <source>
        <dbReference type="PIRNR" id="PIRNR038471"/>
    </source>
</evidence>
<accession>A0ABR7GNN0</accession>
<sequence>MRRRKSVEPRFFVGIAAVAVLCILSAVYSGVTGNPSPVSRAAGAVIRPVQRLASGIGGVFGRGIGYFTEFDELKAENEELKKQLRENEQLVRDAQLAIEENNRFRAQAGQPERQRNLTTVNAEVISRNPGDTAVTLTLDKGTAHGVAKGDLVTTIDGMVGYVSEAGSNTCEVTTVTDVDMQCGALITRTRETAIAEGSYDLMSEDRLRLSYLTAGNQVVVGDTVETSGRGGAFPKGIMIGTVESVQPEETGISYYAVLRPFVNVSNVSSVSIITDFTDTTE</sequence>
<evidence type="ECO:0000259" key="7">
    <source>
        <dbReference type="Pfam" id="PF04085"/>
    </source>
</evidence>
<dbReference type="EMBL" id="JACOPK010000006">
    <property type="protein sequence ID" value="MBC5695909.1"/>
    <property type="molecule type" value="Genomic_DNA"/>
</dbReference>
<evidence type="ECO:0000256" key="4">
    <source>
        <dbReference type="ARBA" id="ARBA00032089"/>
    </source>
</evidence>
<reference evidence="8 9" key="1">
    <citation type="submission" date="2020-08" db="EMBL/GenBank/DDBJ databases">
        <title>Genome public.</title>
        <authorList>
            <person name="Liu C."/>
            <person name="Sun Q."/>
        </authorList>
    </citation>
    <scope>NUCLEOTIDE SEQUENCE [LARGE SCALE GENOMIC DNA]</scope>
    <source>
        <strain evidence="8 9">M2</strain>
    </source>
</reference>
<comment type="caution">
    <text evidence="8">The sequence shown here is derived from an EMBL/GenBank/DDBJ whole genome shotgun (WGS) entry which is preliminary data.</text>
</comment>
<organism evidence="8 9">
    <name type="scientific">Agathobaculum hominis</name>
    <dbReference type="NCBI Taxonomy" id="2763014"/>
    <lineage>
        <taxon>Bacteria</taxon>
        <taxon>Bacillati</taxon>
        <taxon>Bacillota</taxon>
        <taxon>Clostridia</taxon>
        <taxon>Eubacteriales</taxon>
        <taxon>Butyricicoccaceae</taxon>
        <taxon>Agathobaculum</taxon>
    </lineage>
</organism>
<evidence type="ECO:0000313" key="8">
    <source>
        <dbReference type="EMBL" id="MBC5695909.1"/>
    </source>
</evidence>
<dbReference type="Gene3D" id="2.40.10.340">
    <property type="entry name" value="Rod shape-determining protein MreC, domain 1"/>
    <property type="match status" value="1"/>
</dbReference>
<name>A0ABR7GNN0_9FIRM</name>
<evidence type="ECO:0000256" key="6">
    <source>
        <dbReference type="SAM" id="Coils"/>
    </source>
</evidence>
<protein>
    <recommendedName>
        <fullName evidence="2 5">Cell shape-determining protein MreC</fullName>
    </recommendedName>
    <alternativeName>
        <fullName evidence="4 5">Cell shape protein MreC</fullName>
    </alternativeName>
</protein>
<dbReference type="InterPro" id="IPR042175">
    <property type="entry name" value="Cell/Rod_MreC_2"/>
</dbReference>
<evidence type="ECO:0000256" key="3">
    <source>
        <dbReference type="ARBA" id="ARBA00022960"/>
    </source>
</evidence>
<comment type="similarity">
    <text evidence="1 5">Belongs to the MreC family.</text>
</comment>
<dbReference type="InterPro" id="IPR007221">
    <property type="entry name" value="MreC"/>
</dbReference>
<evidence type="ECO:0000256" key="2">
    <source>
        <dbReference type="ARBA" id="ARBA00013855"/>
    </source>
</evidence>
<keyword evidence="9" id="KW-1185">Reference proteome</keyword>
<dbReference type="PANTHER" id="PTHR34138:SF1">
    <property type="entry name" value="CELL SHAPE-DETERMINING PROTEIN MREC"/>
    <property type="match status" value="1"/>
</dbReference>
<feature type="domain" description="Rod shape-determining protein MreC beta-barrel core" evidence="7">
    <location>
        <begin position="124"/>
        <end position="273"/>
    </location>
</feature>
<comment type="function">
    <text evidence="5">Involved in formation and maintenance of cell shape.</text>
</comment>
<keyword evidence="6" id="KW-0175">Coiled coil</keyword>